<dbReference type="Proteomes" id="UP000597762">
    <property type="component" value="Unassembled WGS sequence"/>
</dbReference>
<comment type="caution">
    <text evidence="2">The sequence shown here is derived from an EMBL/GenBank/DDBJ whole genome shotgun (WGS) entry which is preliminary data.</text>
</comment>
<feature type="transmembrane region" description="Helical" evidence="1">
    <location>
        <begin position="12"/>
        <end position="32"/>
    </location>
</feature>
<keyword evidence="1" id="KW-0472">Membrane</keyword>
<reference evidence="2" key="1">
    <citation type="submission" date="2021-01" db="EMBL/GenBank/DDBJ databases">
        <authorList>
            <person name="Li R."/>
            <person name="Bekaert M."/>
        </authorList>
    </citation>
    <scope>NUCLEOTIDE SEQUENCE</scope>
    <source>
        <strain evidence="2">Farmed</strain>
    </source>
</reference>
<dbReference type="EMBL" id="CAHIKZ030001116">
    <property type="protein sequence ID" value="CAE1253706.1"/>
    <property type="molecule type" value="Genomic_DNA"/>
</dbReference>
<organism evidence="2 3">
    <name type="scientific">Acanthosepion pharaonis</name>
    <name type="common">Pharaoh cuttlefish</name>
    <name type="synonym">Sepia pharaonis</name>
    <dbReference type="NCBI Taxonomy" id="158019"/>
    <lineage>
        <taxon>Eukaryota</taxon>
        <taxon>Metazoa</taxon>
        <taxon>Spiralia</taxon>
        <taxon>Lophotrochozoa</taxon>
        <taxon>Mollusca</taxon>
        <taxon>Cephalopoda</taxon>
        <taxon>Coleoidea</taxon>
        <taxon>Decapodiformes</taxon>
        <taxon>Sepiida</taxon>
        <taxon>Sepiina</taxon>
        <taxon>Sepiidae</taxon>
        <taxon>Acanthosepion</taxon>
    </lineage>
</organism>
<sequence length="358" mass="39167">MVDVLLSRVRPFLWVSTLNGSWLPCGLFWLLLLPCSFSQNDRLRHQENATLRCYAGSYDNILMTRSRICNVTHNSDSGVPIVTTHCIVFKYNNSGGVSTMFSCDDHHLCDHVQGAAPLYNVTYAGHVGQLLCCEKDNCNDHRLAGPVPPVVTTCYQGTKYNGTVRAGTQVTECTLQDGWCVRNTTNVTTPSGLPATTENYSCQPMDLCDYFNITGSHTMCTSSNSSEICCCPENRCFAITGPGAEGDESSSTFATAISSAETNGVAPPHKVQLLRPDMTSLGPNLGSSHQTWFFVGCLLLVFSVFFCLLGTVVMVTVRYRQGRQKQTVTLAYTRIAADSPAGNGDEDIQMLLGTRVYR</sequence>
<feature type="transmembrane region" description="Helical" evidence="1">
    <location>
        <begin position="292"/>
        <end position="317"/>
    </location>
</feature>
<gene>
    <name evidence="2" type="ORF">SPHA_28557</name>
</gene>
<evidence type="ECO:0000313" key="3">
    <source>
        <dbReference type="Proteomes" id="UP000597762"/>
    </source>
</evidence>
<dbReference type="OrthoDB" id="10521932at2759"/>
<name>A0A812C358_ACAPH</name>
<accession>A0A812C358</accession>
<evidence type="ECO:0000313" key="2">
    <source>
        <dbReference type="EMBL" id="CAE1253706.1"/>
    </source>
</evidence>
<keyword evidence="1" id="KW-0812">Transmembrane</keyword>
<proteinExistence type="predicted"/>
<dbReference type="AlphaFoldDB" id="A0A812C358"/>
<evidence type="ECO:0000256" key="1">
    <source>
        <dbReference type="SAM" id="Phobius"/>
    </source>
</evidence>
<keyword evidence="3" id="KW-1185">Reference proteome</keyword>
<protein>
    <submittedName>
        <fullName evidence="2">Uncharacterized protein</fullName>
    </submittedName>
</protein>
<keyword evidence="1" id="KW-1133">Transmembrane helix</keyword>